<evidence type="ECO:0000313" key="4">
    <source>
        <dbReference type="Proteomes" id="UP001632037"/>
    </source>
</evidence>
<keyword evidence="4" id="KW-1185">Reference proteome</keyword>
<dbReference type="EMBL" id="JBIMZQ010000067">
    <property type="protein sequence ID" value="KAL3657225.1"/>
    <property type="molecule type" value="Genomic_DNA"/>
</dbReference>
<evidence type="ECO:0000256" key="2">
    <source>
        <dbReference type="SAM" id="SignalP"/>
    </source>
</evidence>
<protein>
    <recommendedName>
        <fullName evidence="5">Elicitin</fullName>
    </recommendedName>
</protein>
<feature type="region of interest" description="Disordered" evidence="1">
    <location>
        <begin position="103"/>
        <end position="134"/>
    </location>
</feature>
<keyword evidence="2" id="KW-0732">Signal</keyword>
<sequence length="390" mass="40640">MRQLVIALLLASLCSTSNAAECTNSEANYADSLWDSAAATSACAQYVVTTNPVFIDAPCSDTSCLNVMESLAENLPACTFSGVSNKIELQNALTVCNGGDTADAGSPTTDSTDTTTTTTTTTPTSSSTTDCTSDEYQSTEDLYDAAAATSACSLYSTSSELLVTFNMPCSATSCIDVLVQLAASLPDCLYDGANQKAELTDNLGVCTDATPTTSSSPTPASTASSTGCTTTESNDMWDLYVSTAISDECVTDSTVNGYSVYIFTSCDSECADKVKDLAEALPNCYYDYEFMNKKQNVLEELDDCEESLSYYISVTVYPDSTLDTASASSTPTPVATPSGGSETRAPESGELPDTTLDSSVSGTAESTASPQIFALLSQVTILLAAAILTF</sequence>
<proteinExistence type="predicted"/>
<evidence type="ECO:0000313" key="3">
    <source>
        <dbReference type="EMBL" id="KAL3657225.1"/>
    </source>
</evidence>
<dbReference type="Proteomes" id="UP001632037">
    <property type="component" value="Unassembled WGS sequence"/>
</dbReference>
<dbReference type="SMART" id="SM01187">
    <property type="entry name" value="Elicitin"/>
    <property type="match status" value="3"/>
</dbReference>
<dbReference type="InterPro" id="IPR002200">
    <property type="entry name" value="Elicitin"/>
</dbReference>
<evidence type="ECO:0000256" key="1">
    <source>
        <dbReference type="SAM" id="MobiDB-lite"/>
    </source>
</evidence>
<name>A0ABD3ERX5_9STRA</name>
<feature type="region of interest" description="Disordered" evidence="1">
    <location>
        <begin position="210"/>
        <end position="230"/>
    </location>
</feature>
<accession>A0ABD3ERX5</accession>
<dbReference type="AlphaFoldDB" id="A0ABD3ERX5"/>
<comment type="caution">
    <text evidence="3">The sequence shown here is derived from an EMBL/GenBank/DDBJ whole genome shotgun (WGS) entry which is preliminary data.</text>
</comment>
<reference evidence="3 4" key="1">
    <citation type="submission" date="2024-09" db="EMBL/GenBank/DDBJ databases">
        <title>Genome sequencing and assembly of Phytophthora oleae, isolate VK10A, causative agent of rot of olive drupes.</title>
        <authorList>
            <person name="Conti Taguali S."/>
            <person name="Riolo M."/>
            <person name="La Spada F."/>
            <person name="Cacciola S.O."/>
            <person name="Dionisio G."/>
        </authorList>
    </citation>
    <scope>NUCLEOTIDE SEQUENCE [LARGE SCALE GENOMIC DNA]</scope>
    <source>
        <strain evidence="3 4">VK10A</strain>
    </source>
</reference>
<feature type="chain" id="PRO_5044816876" description="Elicitin" evidence="2">
    <location>
        <begin position="20"/>
        <end position="390"/>
    </location>
</feature>
<feature type="compositionally biased region" description="Low complexity" evidence="1">
    <location>
        <begin position="323"/>
        <end position="338"/>
    </location>
</feature>
<feature type="compositionally biased region" description="Low complexity" evidence="1">
    <location>
        <begin position="103"/>
        <end position="131"/>
    </location>
</feature>
<organism evidence="3 4">
    <name type="scientific">Phytophthora oleae</name>
    <dbReference type="NCBI Taxonomy" id="2107226"/>
    <lineage>
        <taxon>Eukaryota</taxon>
        <taxon>Sar</taxon>
        <taxon>Stramenopiles</taxon>
        <taxon>Oomycota</taxon>
        <taxon>Peronosporomycetes</taxon>
        <taxon>Peronosporales</taxon>
        <taxon>Peronosporaceae</taxon>
        <taxon>Phytophthora</taxon>
    </lineage>
</organism>
<feature type="signal peptide" evidence="2">
    <location>
        <begin position="1"/>
        <end position="19"/>
    </location>
</feature>
<gene>
    <name evidence="3" type="ORF">V7S43_017885</name>
</gene>
<evidence type="ECO:0008006" key="5">
    <source>
        <dbReference type="Google" id="ProtNLM"/>
    </source>
</evidence>
<feature type="region of interest" description="Disordered" evidence="1">
    <location>
        <begin position="323"/>
        <end position="363"/>
    </location>
</feature>